<dbReference type="EMBL" id="JAATLI010000001">
    <property type="protein sequence ID" value="NJC16560.1"/>
    <property type="molecule type" value="Genomic_DNA"/>
</dbReference>
<accession>A0A7X6BH72</accession>
<gene>
    <name evidence="2" type="ORF">F1644_12060</name>
    <name evidence="1" type="ORF">GGR15_000162</name>
</gene>
<dbReference type="AlphaFoldDB" id="A0A7X6BH72"/>
<reference evidence="1 3" key="2">
    <citation type="submission" date="2020-03" db="EMBL/GenBank/DDBJ databases">
        <title>Genomic Encyclopedia of Type Strains, Phase IV (KMG-IV): sequencing the most valuable type-strain genomes for metagenomic binning, comparative biology and taxonomic classification.</title>
        <authorList>
            <person name="Goeker M."/>
        </authorList>
    </citation>
    <scope>NUCLEOTIDE SEQUENCE [LARGE SCALE GENOMIC DNA]</scope>
    <source>
        <strain evidence="1 3">DSM 105722</strain>
    </source>
</reference>
<dbReference type="RefSeq" id="WP_147344465.1">
    <property type="nucleotide sequence ID" value="NZ_BMPA01000001.1"/>
</dbReference>
<organism evidence="1 3">
    <name type="scientific">Butyricimonas paravirosa</name>
    <dbReference type="NCBI Taxonomy" id="1472417"/>
    <lineage>
        <taxon>Bacteria</taxon>
        <taxon>Pseudomonadati</taxon>
        <taxon>Bacteroidota</taxon>
        <taxon>Bacteroidia</taxon>
        <taxon>Bacteroidales</taxon>
        <taxon>Odoribacteraceae</taxon>
        <taxon>Butyricimonas</taxon>
    </lineage>
</organism>
<reference evidence="2 4" key="1">
    <citation type="submission" date="2019-09" db="EMBL/GenBank/DDBJ databases">
        <title>Butyricimonas paravirosa DSM 105722 (=214-4 = JCM 18677 = CCUG 65563).</title>
        <authorList>
            <person name="Le Roy T."/>
            <person name="Cani P.D."/>
        </authorList>
    </citation>
    <scope>NUCLEOTIDE SEQUENCE [LARGE SCALE GENOMIC DNA]</scope>
    <source>
        <strain evidence="2 4">DSM 105722</strain>
    </source>
</reference>
<evidence type="ECO:0000313" key="2">
    <source>
        <dbReference type="EMBL" id="WOF12947.1"/>
    </source>
</evidence>
<dbReference type="GeneID" id="86892040"/>
<name>A0A7X6BH72_9BACT</name>
<dbReference type="Proteomes" id="UP000576368">
    <property type="component" value="Unassembled WGS sequence"/>
</dbReference>
<evidence type="ECO:0000313" key="4">
    <source>
        <dbReference type="Proteomes" id="UP001302374"/>
    </source>
</evidence>
<proteinExistence type="predicted"/>
<dbReference type="Proteomes" id="UP001302374">
    <property type="component" value="Chromosome"/>
</dbReference>
<evidence type="ECO:0000313" key="1">
    <source>
        <dbReference type="EMBL" id="NJC16560.1"/>
    </source>
</evidence>
<dbReference type="EMBL" id="CP043839">
    <property type="protein sequence ID" value="WOF12947.1"/>
    <property type="molecule type" value="Genomic_DNA"/>
</dbReference>
<evidence type="ECO:0000313" key="3">
    <source>
        <dbReference type="Proteomes" id="UP000576368"/>
    </source>
</evidence>
<sequence length="107" mass="12095">MSTYLLLRWMLFLSLIFGGSLATTPSGNGKSGFEVWAPIGTQVDVLNDDGLWLILPTKPIGRWFYTNATIFKNYEVEAQYGSLKQKTDFMVPLPPDKVIIEFKFNGK</sequence>
<keyword evidence="4" id="KW-1185">Reference proteome</keyword>
<protein>
    <submittedName>
        <fullName evidence="1">Uncharacterized protein</fullName>
    </submittedName>
</protein>